<keyword evidence="2" id="KW-1185">Reference proteome</keyword>
<organism evidence="1 2">
    <name type="scientific">Candidatus Nitrososphaera evergladensis SR1</name>
    <dbReference type="NCBI Taxonomy" id="1459636"/>
    <lineage>
        <taxon>Archaea</taxon>
        <taxon>Nitrososphaerota</taxon>
        <taxon>Nitrososphaeria</taxon>
        <taxon>Nitrososphaerales</taxon>
        <taxon>Nitrososphaeraceae</taxon>
        <taxon>Nitrososphaera</taxon>
    </lineage>
</organism>
<accession>A0A075MRI2</accession>
<proteinExistence type="predicted"/>
<dbReference type="RefSeq" id="WP_148700783.1">
    <property type="nucleotide sequence ID" value="NZ_CP007174.1"/>
</dbReference>
<dbReference type="AlphaFoldDB" id="A0A075MRI2"/>
<sequence length="229" mass="26318">MTLTDDLAEKHEKDIELMQRMYLEAERQFVEFNFIVPYVDNDDQVYSPRLVSLLQVIGSQIDGILKILAGLLSIDVKRVTKKKQPAFTDYTQVIDRHGLLSVQQIRFKENGKVLTPFKFDSSHTTDWRKALNDTKHELPKGAYSGQYGHVVNSIAALAILHELVNTATHDDFRPYILNSKNWFDNGVSMRSLGLQKSHDFCRKKSQVFEYAMWFTLSELTPTLPEPSGH</sequence>
<evidence type="ECO:0000313" key="2">
    <source>
        <dbReference type="Proteomes" id="UP000028194"/>
    </source>
</evidence>
<protein>
    <submittedName>
        <fullName evidence="1">Uncharacterized protein</fullName>
    </submittedName>
</protein>
<gene>
    <name evidence="1" type="ORF">NTE_02101</name>
</gene>
<dbReference type="EMBL" id="CP007174">
    <property type="protein sequence ID" value="AIF84156.1"/>
    <property type="molecule type" value="Genomic_DNA"/>
</dbReference>
<dbReference type="Proteomes" id="UP000028194">
    <property type="component" value="Chromosome"/>
</dbReference>
<evidence type="ECO:0000313" key="1">
    <source>
        <dbReference type="EMBL" id="AIF84156.1"/>
    </source>
</evidence>
<dbReference type="HOGENOM" id="CLU_1207574_0_0_2"/>
<reference evidence="1 2" key="1">
    <citation type="journal article" date="2014" name="PLoS ONE">
        <title>Genome Sequence of Candidatus Nitrososphaera evergladensis from Group I.1b Enriched from Everglades Soil Reveals Novel Genomic Features of the Ammonia-Oxidizing Archaea.</title>
        <authorList>
            <person name="Zhalnina K.V."/>
            <person name="Dias R."/>
            <person name="Leonard M.T."/>
            <person name="Dorr de Quadros P."/>
            <person name="Camargo F.A."/>
            <person name="Drew J.C."/>
            <person name="Farmerie W.G."/>
            <person name="Daroub S.H."/>
            <person name="Triplett E.W."/>
        </authorList>
    </citation>
    <scope>NUCLEOTIDE SEQUENCE [LARGE SCALE GENOMIC DNA]</scope>
    <source>
        <strain evidence="1 2">SR1</strain>
    </source>
</reference>
<dbReference type="KEGG" id="nev:NTE_02101"/>
<name>A0A075MRI2_9ARCH</name>
<dbReference type="GeneID" id="41597834"/>